<proteinExistence type="predicted"/>
<dbReference type="EMBL" id="FNJM01000002">
    <property type="protein sequence ID" value="SDP10716.1"/>
    <property type="molecule type" value="Genomic_DNA"/>
</dbReference>
<organism evidence="1 2">
    <name type="scientific">Clostridium gasigenes</name>
    <dbReference type="NCBI Taxonomy" id="94869"/>
    <lineage>
        <taxon>Bacteria</taxon>
        <taxon>Bacillati</taxon>
        <taxon>Bacillota</taxon>
        <taxon>Clostridia</taxon>
        <taxon>Eubacteriales</taxon>
        <taxon>Clostridiaceae</taxon>
        <taxon>Clostridium</taxon>
    </lineage>
</organism>
<name>A0A1H0Q1Y9_9CLOT</name>
<sequence length="35" mass="4044">MYKLDFTLKLFIDNKGLTKDVLIQLCYNFISKGCG</sequence>
<gene>
    <name evidence="1" type="ORF">SAMN04488529_102146</name>
</gene>
<keyword evidence="2" id="KW-1185">Reference proteome</keyword>
<dbReference type="STRING" id="94869.SAMN04488529_102146"/>
<reference evidence="1 2" key="1">
    <citation type="submission" date="2016-10" db="EMBL/GenBank/DDBJ databases">
        <authorList>
            <person name="de Groot N.N."/>
        </authorList>
    </citation>
    <scope>NUCLEOTIDE SEQUENCE [LARGE SCALE GENOMIC DNA]</scope>
    <source>
        <strain evidence="1 2">DSM 12272</strain>
    </source>
</reference>
<evidence type="ECO:0000313" key="2">
    <source>
        <dbReference type="Proteomes" id="UP000198597"/>
    </source>
</evidence>
<evidence type="ECO:0000313" key="1">
    <source>
        <dbReference type="EMBL" id="SDP10716.1"/>
    </source>
</evidence>
<dbReference type="Proteomes" id="UP000198597">
    <property type="component" value="Unassembled WGS sequence"/>
</dbReference>
<dbReference type="AlphaFoldDB" id="A0A1H0Q1Y9"/>
<protein>
    <submittedName>
        <fullName evidence="1">Uncharacterized protein</fullName>
    </submittedName>
</protein>
<accession>A0A1H0Q1Y9</accession>